<evidence type="ECO:0000256" key="2">
    <source>
        <dbReference type="ARBA" id="ARBA00022598"/>
    </source>
</evidence>
<dbReference type="Gene3D" id="3.40.1390.10">
    <property type="entry name" value="MurE/MurF, N-terminal domain"/>
    <property type="match status" value="1"/>
</dbReference>
<gene>
    <name evidence="10 15" type="primary">murF</name>
    <name evidence="15" type="ORF">AAG747_01615</name>
</gene>
<dbReference type="InterPro" id="IPR036615">
    <property type="entry name" value="Mur_ligase_C_dom_sf"/>
</dbReference>
<evidence type="ECO:0000256" key="1">
    <source>
        <dbReference type="ARBA" id="ARBA00022490"/>
    </source>
</evidence>
<dbReference type="GO" id="GO:0047480">
    <property type="term" value="F:UDP-N-acetylmuramoyl-tripeptide-D-alanyl-D-alanine ligase activity"/>
    <property type="evidence" value="ECO:0007669"/>
    <property type="project" value="UniProtKB-UniRule"/>
</dbReference>
<evidence type="ECO:0000256" key="3">
    <source>
        <dbReference type="ARBA" id="ARBA00022618"/>
    </source>
</evidence>
<dbReference type="Pfam" id="PF02875">
    <property type="entry name" value="Mur_ligase_C"/>
    <property type="match status" value="1"/>
</dbReference>
<protein>
    <recommendedName>
        <fullName evidence="10 11">UDP-N-acetylmuramoyl-tripeptide--D-alanyl-D-alanine ligase</fullName>
        <ecNumber evidence="10 11">6.3.2.10</ecNumber>
    </recommendedName>
    <alternativeName>
        <fullName evidence="10">D-alanyl-D-alanine-adding enzyme</fullName>
    </alternativeName>
</protein>
<dbReference type="RefSeq" id="WP_346819368.1">
    <property type="nucleotide sequence ID" value="NZ_JBDKWZ010000001.1"/>
</dbReference>
<organism evidence="15 16">
    <name type="scientific">Rapidithrix thailandica</name>
    <dbReference type="NCBI Taxonomy" id="413964"/>
    <lineage>
        <taxon>Bacteria</taxon>
        <taxon>Pseudomonadati</taxon>
        <taxon>Bacteroidota</taxon>
        <taxon>Cytophagia</taxon>
        <taxon>Cytophagales</taxon>
        <taxon>Flammeovirgaceae</taxon>
        <taxon>Rapidithrix</taxon>
    </lineage>
</organism>
<evidence type="ECO:0000256" key="7">
    <source>
        <dbReference type="ARBA" id="ARBA00022984"/>
    </source>
</evidence>
<dbReference type="EMBL" id="JBDKWZ010000001">
    <property type="protein sequence ID" value="MEN7546584.1"/>
    <property type="molecule type" value="Genomic_DNA"/>
</dbReference>
<keyword evidence="9 10" id="KW-0961">Cell wall biogenesis/degradation</keyword>
<evidence type="ECO:0000313" key="15">
    <source>
        <dbReference type="EMBL" id="MEN7546584.1"/>
    </source>
</evidence>
<comment type="function">
    <text evidence="10 11">Involved in cell wall formation. Catalyzes the final step in the synthesis of UDP-N-acetylmuramoyl-pentapeptide, the precursor of murein.</text>
</comment>
<dbReference type="SUPFAM" id="SSF63418">
    <property type="entry name" value="MurE/MurF N-terminal domain"/>
    <property type="match status" value="1"/>
</dbReference>
<accession>A0AAW9RP53</accession>
<dbReference type="Pfam" id="PF08245">
    <property type="entry name" value="Mur_ligase_M"/>
    <property type="match status" value="1"/>
</dbReference>
<dbReference type="PANTHER" id="PTHR43024:SF1">
    <property type="entry name" value="UDP-N-ACETYLMURAMOYL-TRIPEPTIDE--D-ALANYL-D-ALANINE LIGASE"/>
    <property type="match status" value="1"/>
</dbReference>
<name>A0AAW9RP53_9BACT</name>
<comment type="pathway">
    <text evidence="10 11">Cell wall biogenesis; peptidoglycan biosynthesis.</text>
</comment>
<evidence type="ECO:0000256" key="4">
    <source>
        <dbReference type="ARBA" id="ARBA00022741"/>
    </source>
</evidence>
<dbReference type="Pfam" id="PF01225">
    <property type="entry name" value="Mur_ligase"/>
    <property type="match status" value="1"/>
</dbReference>
<dbReference type="InterPro" id="IPR035911">
    <property type="entry name" value="MurE/MurF_N"/>
</dbReference>
<comment type="catalytic activity">
    <reaction evidence="10 11">
        <text>D-alanyl-D-alanine + UDP-N-acetyl-alpha-D-muramoyl-L-alanyl-gamma-D-glutamyl-meso-2,6-diaminopimelate + ATP = UDP-N-acetyl-alpha-D-muramoyl-L-alanyl-gamma-D-glutamyl-meso-2,6-diaminopimeloyl-D-alanyl-D-alanine + ADP + phosphate + H(+)</text>
        <dbReference type="Rhea" id="RHEA:28374"/>
        <dbReference type="ChEBI" id="CHEBI:15378"/>
        <dbReference type="ChEBI" id="CHEBI:30616"/>
        <dbReference type="ChEBI" id="CHEBI:43474"/>
        <dbReference type="ChEBI" id="CHEBI:57822"/>
        <dbReference type="ChEBI" id="CHEBI:61386"/>
        <dbReference type="ChEBI" id="CHEBI:83905"/>
        <dbReference type="ChEBI" id="CHEBI:456216"/>
        <dbReference type="EC" id="6.3.2.10"/>
    </reaction>
</comment>
<evidence type="ECO:0000313" key="16">
    <source>
        <dbReference type="Proteomes" id="UP001403385"/>
    </source>
</evidence>
<dbReference type="InterPro" id="IPR051046">
    <property type="entry name" value="MurCDEF_CellWall_CoF430Synth"/>
</dbReference>
<keyword evidence="8 10" id="KW-0131">Cell cycle</keyword>
<dbReference type="GO" id="GO:0008360">
    <property type="term" value="P:regulation of cell shape"/>
    <property type="evidence" value="ECO:0007669"/>
    <property type="project" value="UniProtKB-KW"/>
</dbReference>
<dbReference type="InterPro" id="IPR013221">
    <property type="entry name" value="Mur_ligase_cen"/>
</dbReference>
<dbReference type="GO" id="GO:0051301">
    <property type="term" value="P:cell division"/>
    <property type="evidence" value="ECO:0007669"/>
    <property type="project" value="UniProtKB-KW"/>
</dbReference>
<sequence>MDLEKLYHYFLDCNGVCTDTRQLQAGQLFIALKGPNFNGNKFAKQALENGAKYALIDEAQYQSSEQCLLVDDCLKTLQQLARHHRRQFNIPFIAITGSNGKTTTKELSFEVLKKKYKTAATPGNFNNHIGVPLTLLALEKDIEIAIIELGDNHLGEITELCQIAEPDFGLITNIGKDHLEGFGSFENNVRAKSELYHYLIQHGGKAFIHSQDPLLANMAKRFEKPVFYGNEGDFSNAEFIGADPYIRYRLNQEVISTQLLGKYNFENIQTALCIGKYFEIETADMNDAIRNYLPSNNRSQLIQQGKNEILLDAYNANPSSIEAAVESFSQMKTEKAKIIILGDMYELGEISKEEHRKIVDLVESKNFYLNLFCGEHFFNAKSKDSLFFRHKSDLETYLREQKISKGFILVKGSRGMALESVLKSL</sequence>
<evidence type="ECO:0000256" key="9">
    <source>
        <dbReference type="ARBA" id="ARBA00023316"/>
    </source>
</evidence>
<evidence type="ECO:0000256" key="10">
    <source>
        <dbReference type="HAMAP-Rule" id="MF_02019"/>
    </source>
</evidence>
<dbReference type="PANTHER" id="PTHR43024">
    <property type="entry name" value="UDP-N-ACETYLMURAMOYL-TRIPEPTIDE--D-ALANYL-D-ALANINE LIGASE"/>
    <property type="match status" value="1"/>
</dbReference>
<keyword evidence="5 10" id="KW-0067">ATP-binding</keyword>
<proteinExistence type="inferred from homology"/>
<keyword evidence="7 10" id="KW-0573">Peptidoglycan synthesis</keyword>
<dbReference type="Proteomes" id="UP001403385">
    <property type="component" value="Unassembled WGS sequence"/>
</dbReference>
<dbReference type="AlphaFoldDB" id="A0AAW9RP53"/>
<dbReference type="InterPro" id="IPR005863">
    <property type="entry name" value="UDP-N-AcMur_synth"/>
</dbReference>
<dbReference type="Gene3D" id="3.90.190.20">
    <property type="entry name" value="Mur ligase, C-terminal domain"/>
    <property type="match status" value="1"/>
</dbReference>
<evidence type="ECO:0000256" key="6">
    <source>
        <dbReference type="ARBA" id="ARBA00022960"/>
    </source>
</evidence>
<dbReference type="SUPFAM" id="SSF53623">
    <property type="entry name" value="MurD-like peptide ligases, catalytic domain"/>
    <property type="match status" value="1"/>
</dbReference>
<feature type="domain" description="Mur ligase central" evidence="14">
    <location>
        <begin position="95"/>
        <end position="274"/>
    </location>
</feature>
<dbReference type="HAMAP" id="MF_02019">
    <property type="entry name" value="MurF"/>
    <property type="match status" value="1"/>
</dbReference>
<evidence type="ECO:0000256" key="5">
    <source>
        <dbReference type="ARBA" id="ARBA00022840"/>
    </source>
</evidence>
<keyword evidence="16" id="KW-1185">Reference proteome</keyword>
<dbReference type="InterPro" id="IPR036565">
    <property type="entry name" value="Mur-like_cat_sf"/>
</dbReference>
<feature type="binding site" evidence="10">
    <location>
        <begin position="97"/>
        <end position="103"/>
    </location>
    <ligand>
        <name>ATP</name>
        <dbReference type="ChEBI" id="CHEBI:30616"/>
    </ligand>
</feature>
<comment type="subcellular location">
    <subcellularLocation>
        <location evidence="10 11">Cytoplasm</location>
    </subcellularLocation>
</comment>
<dbReference type="Gene3D" id="3.40.1190.10">
    <property type="entry name" value="Mur-like, catalytic domain"/>
    <property type="match status" value="1"/>
</dbReference>
<dbReference type="InterPro" id="IPR004101">
    <property type="entry name" value="Mur_ligase_C"/>
</dbReference>
<dbReference type="InterPro" id="IPR000713">
    <property type="entry name" value="Mur_ligase_N"/>
</dbReference>
<keyword evidence="6 10" id="KW-0133">Cell shape</keyword>
<dbReference type="GO" id="GO:0071555">
    <property type="term" value="P:cell wall organization"/>
    <property type="evidence" value="ECO:0007669"/>
    <property type="project" value="UniProtKB-KW"/>
</dbReference>
<dbReference type="EC" id="6.3.2.10" evidence="10 11"/>
<feature type="domain" description="Mur ligase N-terminal catalytic" evidence="12">
    <location>
        <begin position="14"/>
        <end position="83"/>
    </location>
</feature>
<dbReference type="GO" id="GO:0009252">
    <property type="term" value="P:peptidoglycan biosynthetic process"/>
    <property type="evidence" value="ECO:0007669"/>
    <property type="project" value="UniProtKB-UniRule"/>
</dbReference>
<evidence type="ECO:0000259" key="14">
    <source>
        <dbReference type="Pfam" id="PF08245"/>
    </source>
</evidence>
<comment type="similarity">
    <text evidence="10">Belongs to the MurCDEF family. MurF subfamily.</text>
</comment>
<keyword evidence="3 10" id="KW-0132">Cell division</keyword>
<keyword evidence="1 10" id="KW-0963">Cytoplasm</keyword>
<dbReference type="GO" id="GO:0005737">
    <property type="term" value="C:cytoplasm"/>
    <property type="evidence" value="ECO:0007669"/>
    <property type="project" value="UniProtKB-SubCell"/>
</dbReference>
<reference evidence="15 16" key="1">
    <citation type="submission" date="2024-04" db="EMBL/GenBank/DDBJ databases">
        <title>Novel genus in family Flammeovirgaceae.</title>
        <authorList>
            <person name="Nguyen T.H."/>
            <person name="Vuong T.Q."/>
            <person name="Le H."/>
            <person name="Kim S.-G."/>
        </authorList>
    </citation>
    <scope>NUCLEOTIDE SEQUENCE [LARGE SCALE GENOMIC DNA]</scope>
    <source>
        <strain evidence="15 16">JCM 23209</strain>
    </source>
</reference>
<evidence type="ECO:0000256" key="11">
    <source>
        <dbReference type="RuleBase" id="RU004136"/>
    </source>
</evidence>
<dbReference type="NCBIfam" id="TIGR01143">
    <property type="entry name" value="murF"/>
    <property type="match status" value="1"/>
</dbReference>
<evidence type="ECO:0000259" key="13">
    <source>
        <dbReference type="Pfam" id="PF02875"/>
    </source>
</evidence>
<dbReference type="GO" id="GO:0005524">
    <property type="term" value="F:ATP binding"/>
    <property type="evidence" value="ECO:0007669"/>
    <property type="project" value="UniProtKB-UniRule"/>
</dbReference>
<feature type="domain" description="Mur ligase C-terminal" evidence="13">
    <location>
        <begin position="298"/>
        <end position="376"/>
    </location>
</feature>
<evidence type="ECO:0000259" key="12">
    <source>
        <dbReference type="Pfam" id="PF01225"/>
    </source>
</evidence>
<evidence type="ECO:0000256" key="8">
    <source>
        <dbReference type="ARBA" id="ARBA00023306"/>
    </source>
</evidence>
<dbReference type="SUPFAM" id="SSF53244">
    <property type="entry name" value="MurD-like peptide ligases, peptide-binding domain"/>
    <property type="match status" value="1"/>
</dbReference>
<keyword evidence="4 10" id="KW-0547">Nucleotide-binding</keyword>
<keyword evidence="2 10" id="KW-0436">Ligase</keyword>
<comment type="caution">
    <text evidence="15">The sequence shown here is derived from an EMBL/GenBank/DDBJ whole genome shotgun (WGS) entry which is preliminary data.</text>
</comment>